<organism evidence="2 3">
    <name type="scientific">Longispora fulva</name>
    <dbReference type="NCBI Taxonomy" id="619741"/>
    <lineage>
        <taxon>Bacteria</taxon>
        <taxon>Bacillati</taxon>
        <taxon>Actinomycetota</taxon>
        <taxon>Actinomycetes</taxon>
        <taxon>Micromonosporales</taxon>
        <taxon>Micromonosporaceae</taxon>
        <taxon>Longispora</taxon>
    </lineage>
</organism>
<gene>
    <name evidence="2" type="ORF">IW245_002484</name>
</gene>
<evidence type="ECO:0000313" key="2">
    <source>
        <dbReference type="EMBL" id="MBG6136290.1"/>
    </source>
</evidence>
<dbReference type="RefSeq" id="WP_197003285.1">
    <property type="nucleotide sequence ID" value="NZ_BONS01000036.1"/>
</dbReference>
<dbReference type="Proteomes" id="UP000622552">
    <property type="component" value="Unassembled WGS sequence"/>
</dbReference>
<keyword evidence="1" id="KW-1133">Transmembrane helix</keyword>
<evidence type="ECO:0000256" key="1">
    <source>
        <dbReference type="SAM" id="Phobius"/>
    </source>
</evidence>
<protein>
    <submittedName>
        <fullName evidence="2">Uncharacterized protein</fullName>
    </submittedName>
</protein>
<feature type="transmembrane region" description="Helical" evidence="1">
    <location>
        <begin position="101"/>
        <end position="120"/>
    </location>
</feature>
<dbReference type="AlphaFoldDB" id="A0A8J7KFK0"/>
<reference evidence="2" key="1">
    <citation type="submission" date="2020-11" db="EMBL/GenBank/DDBJ databases">
        <title>Sequencing the genomes of 1000 actinobacteria strains.</title>
        <authorList>
            <person name="Klenk H.-P."/>
        </authorList>
    </citation>
    <scope>NUCLEOTIDE SEQUENCE</scope>
    <source>
        <strain evidence="2">DSM 45356</strain>
    </source>
</reference>
<comment type="caution">
    <text evidence="2">The sequence shown here is derived from an EMBL/GenBank/DDBJ whole genome shotgun (WGS) entry which is preliminary data.</text>
</comment>
<evidence type="ECO:0000313" key="3">
    <source>
        <dbReference type="Proteomes" id="UP000622552"/>
    </source>
</evidence>
<dbReference type="EMBL" id="JADOUF010000001">
    <property type="protein sequence ID" value="MBG6136290.1"/>
    <property type="molecule type" value="Genomic_DNA"/>
</dbReference>
<sequence length="237" mass="25457">MTTLMGIDPGGVGSADHALAELDQMRCVLVWGYRQVRREGVGMEQLKQALDDLDAAVRIVADVTREVSQASRAERRRPAVVSAVLATAAFGLLAAEPAGVLPSGLALVLTAVAALGALVHPARRTLNWWRANTDRVLTENRWNDRAKAMLADAQGQPAEVRHAQAVALAYRAVREAERRREVLARQVTVALGVEWGPDWLSILYSGLLRLSKPLGDLSAALPALDLGSYGASPEARS</sequence>
<keyword evidence="1" id="KW-0472">Membrane</keyword>
<keyword evidence="3" id="KW-1185">Reference proteome</keyword>
<name>A0A8J7KFK0_9ACTN</name>
<accession>A0A8J7KFK0</accession>
<feature type="transmembrane region" description="Helical" evidence="1">
    <location>
        <begin position="78"/>
        <end position="95"/>
    </location>
</feature>
<proteinExistence type="predicted"/>
<keyword evidence="1" id="KW-0812">Transmembrane</keyword>